<dbReference type="Gene3D" id="1.10.10.10">
    <property type="entry name" value="Winged helix-like DNA-binding domain superfamily/Winged helix DNA-binding domain"/>
    <property type="match status" value="1"/>
</dbReference>
<keyword evidence="3" id="KW-0804">Transcription</keyword>
<evidence type="ECO:0000313" key="6">
    <source>
        <dbReference type="Proteomes" id="UP001342418"/>
    </source>
</evidence>
<accession>A0ABY5MGQ2</accession>
<dbReference type="InterPro" id="IPR023187">
    <property type="entry name" value="Tscrpt_reg_MarR-type_CS"/>
</dbReference>
<dbReference type="PROSITE" id="PS50995">
    <property type="entry name" value="HTH_MARR_2"/>
    <property type="match status" value="1"/>
</dbReference>
<sequence>MPIKPHETTVAAWIALARAGRLVTARIEQRLKEEELPPLSWYDALWELEKAGDCGLRPFELEKALLFEQYNLSRLADRLVGAGLVERGACPEDRRGFRLRITAEGRVLRQDMWAVYGAAIEEAIGERLTVEDAETLAVLLKKLQ</sequence>
<dbReference type="Pfam" id="PF12802">
    <property type="entry name" value="MarR_2"/>
    <property type="match status" value="1"/>
</dbReference>
<protein>
    <submittedName>
        <fullName evidence="5">Multiple antibiotic resistance protein MarR</fullName>
    </submittedName>
</protein>
<dbReference type="SUPFAM" id="SSF46785">
    <property type="entry name" value="Winged helix' DNA-binding domain"/>
    <property type="match status" value="1"/>
</dbReference>
<evidence type="ECO:0000259" key="4">
    <source>
        <dbReference type="PROSITE" id="PS50995"/>
    </source>
</evidence>
<organism evidence="5 6">
    <name type="scientific">Nitratireductor thuwali</name>
    <dbReference type="NCBI Taxonomy" id="2267699"/>
    <lineage>
        <taxon>Bacteria</taxon>
        <taxon>Pseudomonadati</taxon>
        <taxon>Pseudomonadota</taxon>
        <taxon>Alphaproteobacteria</taxon>
        <taxon>Hyphomicrobiales</taxon>
        <taxon>Phyllobacteriaceae</taxon>
        <taxon>Nitratireductor</taxon>
    </lineage>
</organism>
<dbReference type="PANTHER" id="PTHR33164">
    <property type="entry name" value="TRANSCRIPTIONAL REGULATOR, MARR FAMILY"/>
    <property type="match status" value="1"/>
</dbReference>
<dbReference type="Proteomes" id="UP001342418">
    <property type="component" value="Chromosome"/>
</dbReference>
<dbReference type="SMART" id="SM00347">
    <property type="entry name" value="HTH_MARR"/>
    <property type="match status" value="1"/>
</dbReference>
<dbReference type="InterPro" id="IPR036390">
    <property type="entry name" value="WH_DNA-bd_sf"/>
</dbReference>
<feature type="domain" description="HTH marR-type" evidence="4">
    <location>
        <begin position="1"/>
        <end position="144"/>
    </location>
</feature>
<dbReference type="InterPro" id="IPR036388">
    <property type="entry name" value="WH-like_DNA-bd_sf"/>
</dbReference>
<evidence type="ECO:0000256" key="2">
    <source>
        <dbReference type="ARBA" id="ARBA00023125"/>
    </source>
</evidence>
<dbReference type="RefSeq" id="WP_338528651.1">
    <property type="nucleotide sequence ID" value="NZ_CP030941.1"/>
</dbReference>
<reference evidence="5 6" key="1">
    <citation type="submission" date="2018-07" db="EMBL/GenBank/DDBJ databases">
        <title>Genome sequence of Nitratireductor thuwali#1536.</title>
        <authorList>
            <person name="Michoud G."/>
            <person name="Merlino G."/>
            <person name="Sefrji F.O."/>
            <person name="Daffonchio D."/>
        </authorList>
    </citation>
    <scope>NUCLEOTIDE SEQUENCE [LARGE SCALE GENOMIC DNA]</scope>
    <source>
        <strain evidence="6">Nit1536</strain>
    </source>
</reference>
<dbReference type="InterPro" id="IPR000835">
    <property type="entry name" value="HTH_MarR-typ"/>
</dbReference>
<keyword evidence="2" id="KW-0238">DNA-binding</keyword>
<evidence type="ECO:0000256" key="3">
    <source>
        <dbReference type="ARBA" id="ARBA00023163"/>
    </source>
</evidence>
<evidence type="ECO:0000313" key="5">
    <source>
        <dbReference type="EMBL" id="UUP16210.1"/>
    </source>
</evidence>
<proteinExistence type="predicted"/>
<dbReference type="PROSITE" id="PS01117">
    <property type="entry name" value="HTH_MARR_1"/>
    <property type="match status" value="1"/>
</dbReference>
<evidence type="ECO:0000256" key="1">
    <source>
        <dbReference type="ARBA" id="ARBA00023015"/>
    </source>
</evidence>
<keyword evidence="6" id="KW-1185">Reference proteome</keyword>
<dbReference type="PRINTS" id="PR00598">
    <property type="entry name" value="HTHMARR"/>
</dbReference>
<dbReference type="InterPro" id="IPR039422">
    <property type="entry name" value="MarR/SlyA-like"/>
</dbReference>
<keyword evidence="1" id="KW-0805">Transcription regulation</keyword>
<dbReference type="EMBL" id="CP030941">
    <property type="protein sequence ID" value="UUP16210.1"/>
    <property type="molecule type" value="Genomic_DNA"/>
</dbReference>
<name>A0ABY5MGQ2_9HYPH</name>
<gene>
    <name evidence="5" type="primary">marR</name>
    <name evidence="5" type="ORF">NTH_00653</name>
</gene>
<dbReference type="PANTHER" id="PTHR33164:SF104">
    <property type="entry name" value="TRANSCRIPTIONAL REGULATORY PROTEIN"/>
    <property type="match status" value="1"/>
</dbReference>